<dbReference type="PROSITE" id="PS51782">
    <property type="entry name" value="LYSM"/>
    <property type="match status" value="1"/>
</dbReference>
<sequence length="130" mass="13402">MSAALIGSHRALPARTAQAPTSDAPSKRRLRLTKRGRVVFTTLAAIPLVIGVAVVGLSAGGAAANTAAAGATFTYITVDPGESLWQLAESIAPDADPRDVIAEIMNLNQLSTAGVEPGQRLAIPQRYAAE</sequence>
<gene>
    <name evidence="4" type="ORF">EDD42_2238</name>
</gene>
<feature type="region of interest" description="Disordered" evidence="1">
    <location>
        <begin position="1"/>
        <end position="27"/>
    </location>
</feature>
<evidence type="ECO:0000313" key="4">
    <source>
        <dbReference type="EMBL" id="ROR82150.1"/>
    </source>
</evidence>
<keyword evidence="2" id="KW-1133">Transmembrane helix</keyword>
<name>A0A3N2C3Y4_9MICO</name>
<accession>A0A3N2C3Y4</accession>
<reference evidence="4 5" key="1">
    <citation type="submission" date="2018-11" db="EMBL/GenBank/DDBJ databases">
        <title>Sequencing the genomes of 1000 actinobacteria strains.</title>
        <authorList>
            <person name="Klenk H.-P."/>
        </authorList>
    </citation>
    <scope>NUCLEOTIDE SEQUENCE [LARGE SCALE GENOMIC DNA]</scope>
    <source>
        <strain evidence="4 5">DSM 14012</strain>
    </source>
</reference>
<dbReference type="Gene3D" id="3.10.350.10">
    <property type="entry name" value="LysM domain"/>
    <property type="match status" value="1"/>
</dbReference>
<dbReference type="Proteomes" id="UP000266915">
    <property type="component" value="Unassembled WGS sequence"/>
</dbReference>
<proteinExistence type="predicted"/>
<dbReference type="AlphaFoldDB" id="A0A3N2C3Y4"/>
<comment type="caution">
    <text evidence="4">The sequence shown here is derived from an EMBL/GenBank/DDBJ whole genome shotgun (WGS) entry which is preliminary data.</text>
</comment>
<evidence type="ECO:0000313" key="5">
    <source>
        <dbReference type="Proteomes" id="UP000266915"/>
    </source>
</evidence>
<dbReference type="SMART" id="SM00257">
    <property type="entry name" value="LysM"/>
    <property type="match status" value="1"/>
</dbReference>
<evidence type="ECO:0000256" key="2">
    <source>
        <dbReference type="SAM" id="Phobius"/>
    </source>
</evidence>
<keyword evidence="2" id="KW-0812">Transmembrane</keyword>
<dbReference type="Pfam" id="PF01476">
    <property type="entry name" value="LysM"/>
    <property type="match status" value="1"/>
</dbReference>
<feature type="domain" description="LysM" evidence="3">
    <location>
        <begin position="74"/>
        <end position="123"/>
    </location>
</feature>
<evidence type="ECO:0000259" key="3">
    <source>
        <dbReference type="PROSITE" id="PS51782"/>
    </source>
</evidence>
<keyword evidence="5" id="KW-1185">Reference proteome</keyword>
<dbReference type="InterPro" id="IPR036779">
    <property type="entry name" value="LysM_dom_sf"/>
</dbReference>
<keyword evidence="2" id="KW-0472">Membrane</keyword>
<dbReference type="InterPro" id="IPR018392">
    <property type="entry name" value="LysM"/>
</dbReference>
<evidence type="ECO:0000256" key="1">
    <source>
        <dbReference type="SAM" id="MobiDB-lite"/>
    </source>
</evidence>
<protein>
    <submittedName>
        <fullName evidence="4">LysM domain-containing protein</fullName>
    </submittedName>
</protein>
<feature type="transmembrane region" description="Helical" evidence="2">
    <location>
        <begin position="38"/>
        <end position="59"/>
    </location>
</feature>
<dbReference type="RefSeq" id="WP_085512995.1">
    <property type="nucleotide sequence ID" value="NZ_FXAP01000005.1"/>
</dbReference>
<dbReference type="EMBL" id="RKHL01000001">
    <property type="protein sequence ID" value="ROR82150.1"/>
    <property type="molecule type" value="Genomic_DNA"/>
</dbReference>
<organism evidence="4 5">
    <name type="scientific">Plantibacter flavus</name>
    <dbReference type="NCBI Taxonomy" id="150123"/>
    <lineage>
        <taxon>Bacteria</taxon>
        <taxon>Bacillati</taxon>
        <taxon>Actinomycetota</taxon>
        <taxon>Actinomycetes</taxon>
        <taxon>Micrococcales</taxon>
        <taxon>Microbacteriaceae</taxon>
        <taxon>Plantibacter</taxon>
    </lineage>
</organism>